<proteinExistence type="predicted"/>
<reference evidence="2" key="1">
    <citation type="journal article" date="2014" name="Front. Microbiol.">
        <title>High frequency of phylogenetically diverse reductive dehalogenase-homologous genes in deep subseafloor sedimentary metagenomes.</title>
        <authorList>
            <person name="Kawai M."/>
            <person name="Futagami T."/>
            <person name="Toyoda A."/>
            <person name="Takaki Y."/>
            <person name="Nishi S."/>
            <person name="Hori S."/>
            <person name="Arai W."/>
            <person name="Tsubouchi T."/>
            <person name="Morono Y."/>
            <person name="Uchiyama I."/>
            <person name="Ito T."/>
            <person name="Fujiyama A."/>
            <person name="Inagaki F."/>
            <person name="Takami H."/>
        </authorList>
    </citation>
    <scope>NUCLEOTIDE SEQUENCE</scope>
    <source>
        <strain evidence="2">Expedition CK06-06</strain>
    </source>
</reference>
<dbReference type="EMBL" id="BARW01033599">
    <property type="protein sequence ID" value="GAJ11506.1"/>
    <property type="molecule type" value="Genomic_DNA"/>
</dbReference>
<dbReference type="AlphaFoldDB" id="X1VCM8"/>
<feature type="region of interest" description="Disordered" evidence="1">
    <location>
        <begin position="1"/>
        <end position="22"/>
    </location>
</feature>
<sequence length="60" mass="6748">WNSPFGGEIGELGGKEEQGEGELGVEGFNIDLDWLKESQKTLKWTDDTMLTFIISHRLPP</sequence>
<gene>
    <name evidence="2" type="ORF">S12H4_52885</name>
</gene>
<name>X1VCM8_9ZZZZ</name>
<feature type="non-terminal residue" evidence="2">
    <location>
        <position position="1"/>
    </location>
</feature>
<evidence type="ECO:0000313" key="2">
    <source>
        <dbReference type="EMBL" id="GAJ11506.1"/>
    </source>
</evidence>
<organism evidence="2">
    <name type="scientific">marine sediment metagenome</name>
    <dbReference type="NCBI Taxonomy" id="412755"/>
    <lineage>
        <taxon>unclassified sequences</taxon>
        <taxon>metagenomes</taxon>
        <taxon>ecological metagenomes</taxon>
    </lineage>
</organism>
<comment type="caution">
    <text evidence="2">The sequence shown here is derived from an EMBL/GenBank/DDBJ whole genome shotgun (WGS) entry which is preliminary data.</text>
</comment>
<protein>
    <submittedName>
        <fullName evidence="2">Uncharacterized protein</fullName>
    </submittedName>
</protein>
<accession>X1VCM8</accession>
<evidence type="ECO:0000256" key="1">
    <source>
        <dbReference type="SAM" id="MobiDB-lite"/>
    </source>
</evidence>